<sequence>MSLEPIVRTSLKEQAIAKIREFITDGGFRAGHRFYSEKELIERLEMSRTVIREALKSLETIGLLQIKPGDGIYVSEASISHIVDQVSFGWTQSPARMRELLETRVMLEKAALELILSRSQPIALDALDRINAQMAAAIENGESIIELDIAFHRSLFQLTGNATFQELSEVISAFFHDWRDQLLDKESGYITLRDHEEITKAIAKKNMAAAKTWLEHHLSVWERLFEQ</sequence>
<evidence type="ECO:0000256" key="1">
    <source>
        <dbReference type="ARBA" id="ARBA00023015"/>
    </source>
</evidence>
<dbReference type="PANTHER" id="PTHR43537:SF54">
    <property type="entry name" value="TRANSCRIPTIONAL REGULATOR, GNTR FAMILY"/>
    <property type="match status" value="1"/>
</dbReference>
<dbReference type="InterPro" id="IPR036390">
    <property type="entry name" value="WH_DNA-bd_sf"/>
</dbReference>
<dbReference type="InterPro" id="IPR008920">
    <property type="entry name" value="TF_FadR/GntR_C"/>
</dbReference>
<dbReference type="SMART" id="SM00345">
    <property type="entry name" value="HTH_GNTR"/>
    <property type="match status" value="1"/>
</dbReference>
<dbReference type="EMBL" id="BDQX01000089">
    <property type="protein sequence ID" value="GBG07325.1"/>
    <property type="molecule type" value="Genomic_DNA"/>
</dbReference>
<dbReference type="SMART" id="SM00895">
    <property type="entry name" value="FCD"/>
    <property type="match status" value="1"/>
</dbReference>
<dbReference type="PRINTS" id="PR00035">
    <property type="entry name" value="HTHGNTR"/>
</dbReference>
<evidence type="ECO:0000313" key="6">
    <source>
        <dbReference type="Proteomes" id="UP000245202"/>
    </source>
</evidence>
<dbReference type="Pfam" id="PF00392">
    <property type="entry name" value="GntR"/>
    <property type="match status" value="1"/>
</dbReference>
<dbReference type="SUPFAM" id="SSF48008">
    <property type="entry name" value="GntR ligand-binding domain-like"/>
    <property type="match status" value="1"/>
</dbReference>
<dbReference type="PANTHER" id="PTHR43537">
    <property type="entry name" value="TRANSCRIPTIONAL REGULATOR, GNTR FAMILY"/>
    <property type="match status" value="1"/>
</dbReference>
<dbReference type="GO" id="GO:0003677">
    <property type="term" value="F:DNA binding"/>
    <property type="evidence" value="ECO:0007669"/>
    <property type="project" value="UniProtKB-KW"/>
</dbReference>
<keyword evidence="2" id="KW-0238">DNA-binding</keyword>
<gene>
    <name evidence="5" type="ORF">PAT3040_01873</name>
</gene>
<dbReference type="PROSITE" id="PS50949">
    <property type="entry name" value="HTH_GNTR"/>
    <property type="match status" value="1"/>
</dbReference>
<dbReference type="RefSeq" id="WP_108992404.1">
    <property type="nucleotide sequence ID" value="NZ_BDQX01000089.1"/>
</dbReference>
<dbReference type="InterPro" id="IPR011711">
    <property type="entry name" value="GntR_C"/>
</dbReference>
<dbReference type="Proteomes" id="UP000245202">
    <property type="component" value="Unassembled WGS sequence"/>
</dbReference>
<keyword evidence="3" id="KW-0804">Transcription</keyword>
<evidence type="ECO:0000313" key="5">
    <source>
        <dbReference type="EMBL" id="GBG07325.1"/>
    </source>
</evidence>
<dbReference type="Gene3D" id="1.20.120.530">
    <property type="entry name" value="GntR ligand-binding domain-like"/>
    <property type="match status" value="1"/>
</dbReference>
<evidence type="ECO:0000259" key="4">
    <source>
        <dbReference type="PROSITE" id="PS50949"/>
    </source>
</evidence>
<dbReference type="Gene3D" id="1.10.10.10">
    <property type="entry name" value="Winged helix-like DNA-binding domain superfamily/Winged helix DNA-binding domain"/>
    <property type="match status" value="1"/>
</dbReference>
<evidence type="ECO:0000256" key="2">
    <source>
        <dbReference type="ARBA" id="ARBA00023125"/>
    </source>
</evidence>
<dbReference type="CDD" id="cd07377">
    <property type="entry name" value="WHTH_GntR"/>
    <property type="match status" value="1"/>
</dbReference>
<dbReference type="AlphaFoldDB" id="A0A2R5EMI4"/>
<dbReference type="GO" id="GO:0003700">
    <property type="term" value="F:DNA-binding transcription factor activity"/>
    <property type="evidence" value="ECO:0007669"/>
    <property type="project" value="InterPro"/>
</dbReference>
<name>A0A2R5EMI4_9BACL</name>
<dbReference type="Pfam" id="PF07729">
    <property type="entry name" value="FCD"/>
    <property type="match status" value="1"/>
</dbReference>
<accession>A0A2R5EMI4</accession>
<keyword evidence="1" id="KW-0805">Transcription regulation</keyword>
<dbReference type="InterPro" id="IPR036388">
    <property type="entry name" value="WH-like_DNA-bd_sf"/>
</dbReference>
<dbReference type="InterPro" id="IPR000524">
    <property type="entry name" value="Tscrpt_reg_HTH_GntR"/>
</dbReference>
<evidence type="ECO:0000256" key="3">
    <source>
        <dbReference type="ARBA" id="ARBA00023163"/>
    </source>
</evidence>
<comment type="caution">
    <text evidence="5">The sequence shown here is derived from an EMBL/GenBank/DDBJ whole genome shotgun (WGS) entry which is preliminary data.</text>
</comment>
<dbReference type="SUPFAM" id="SSF46785">
    <property type="entry name" value="Winged helix' DNA-binding domain"/>
    <property type="match status" value="1"/>
</dbReference>
<feature type="domain" description="HTH gntR-type" evidence="4">
    <location>
        <begin position="9"/>
        <end position="77"/>
    </location>
</feature>
<reference evidence="5 6" key="1">
    <citation type="submission" date="2017-08" db="EMBL/GenBank/DDBJ databases">
        <title>Substantial Increase in Enzyme Production by Combined Drug-Resistance Mutations in Paenibacillus agaridevorans.</title>
        <authorList>
            <person name="Tanaka Y."/>
            <person name="Funane K."/>
            <person name="Hosaka T."/>
            <person name="Shiwa Y."/>
            <person name="Fujita N."/>
            <person name="Miyazaki T."/>
            <person name="Yoshikawa H."/>
            <person name="Murakami K."/>
            <person name="Kasahara K."/>
            <person name="Inaoka T."/>
            <person name="Hiraga Y."/>
            <person name="Ochi K."/>
        </authorList>
    </citation>
    <scope>NUCLEOTIDE SEQUENCE [LARGE SCALE GENOMIC DNA]</scope>
    <source>
        <strain evidence="5 6">T-3040</strain>
    </source>
</reference>
<proteinExistence type="predicted"/>
<protein>
    <recommendedName>
        <fullName evidence="4">HTH gntR-type domain-containing protein</fullName>
    </recommendedName>
</protein>
<keyword evidence="6" id="KW-1185">Reference proteome</keyword>
<organism evidence="5 6">
    <name type="scientific">Paenibacillus agaridevorans</name>
    <dbReference type="NCBI Taxonomy" id="171404"/>
    <lineage>
        <taxon>Bacteria</taxon>
        <taxon>Bacillati</taxon>
        <taxon>Bacillota</taxon>
        <taxon>Bacilli</taxon>
        <taxon>Bacillales</taxon>
        <taxon>Paenibacillaceae</taxon>
        <taxon>Paenibacillus</taxon>
    </lineage>
</organism>